<feature type="transmembrane region" description="Helical" evidence="7">
    <location>
        <begin position="134"/>
        <end position="160"/>
    </location>
</feature>
<feature type="transmembrane region" description="Helical" evidence="7">
    <location>
        <begin position="441"/>
        <end position="460"/>
    </location>
</feature>
<feature type="transmembrane region" description="Helical" evidence="7">
    <location>
        <begin position="466"/>
        <end position="488"/>
    </location>
</feature>
<feature type="transmembrane region" description="Helical" evidence="7">
    <location>
        <begin position="227"/>
        <end position="247"/>
    </location>
</feature>
<feature type="compositionally biased region" description="Basic and acidic residues" evidence="6">
    <location>
        <begin position="12"/>
        <end position="32"/>
    </location>
</feature>
<feature type="transmembrane region" description="Helical" evidence="7">
    <location>
        <begin position="198"/>
        <end position="215"/>
    </location>
</feature>
<keyword evidence="5 7" id="KW-0472">Membrane</keyword>
<accession>D5GHV2</accession>
<keyword evidence="10" id="KW-1185">Reference proteome</keyword>
<dbReference type="InParanoid" id="D5GHV2"/>
<dbReference type="GO" id="GO:0022857">
    <property type="term" value="F:transmembrane transporter activity"/>
    <property type="evidence" value="ECO:0007669"/>
    <property type="project" value="InterPro"/>
</dbReference>
<dbReference type="PANTHER" id="PTHR23502:SF31">
    <property type="entry name" value="POLYAMINE TRANSPORTER 1"/>
    <property type="match status" value="1"/>
</dbReference>
<protein>
    <submittedName>
        <fullName evidence="9">(Perigord truffle) hypothetical protein</fullName>
    </submittedName>
</protein>
<evidence type="ECO:0000256" key="4">
    <source>
        <dbReference type="ARBA" id="ARBA00022989"/>
    </source>
</evidence>
<dbReference type="InterPro" id="IPR036259">
    <property type="entry name" value="MFS_trans_sf"/>
</dbReference>
<dbReference type="eggNOG" id="KOG0255">
    <property type="taxonomic scope" value="Eukaryota"/>
</dbReference>
<evidence type="ECO:0000256" key="3">
    <source>
        <dbReference type="ARBA" id="ARBA00022692"/>
    </source>
</evidence>
<feature type="transmembrane region" description="Helical" evidence="7">
    <location>
        <begin position="362"/>
        <end position="388"/>
    </location>
</feature>
<dbReference type="FunFam" id="1.20.1250.20:FF:000011">
    <property type="entry name" value="MFS multidrug transporter, putative"/>
    <property type="match status" value="1"/>
</dbReference>
<dbReference type="RefSeq" id="XP_002839904.1">
    <property type="nucleotide sequence ID" value="XM_002839858.1"/>
</dbReference>
<dbReference type="PANTHER" id="PTHR23502">
    <property type="entry name" value="MAJOR FACILITATOR SUPERFAMILY"/>
    <property type="match status" value="1"/>
</dbReference>
<feature type="domain" description="Major facilitator superfamily (MFS) profile" evidence="8">
    <location>
        <begin position="131"/>
        <end position="572"/>
    </location>
</feature>
<reference evidence="9 10" key="1">
    <citation type="journal article" date="2010" name="Nature">
        <title>Perigord black truffle genome uncovers evolutionary origins and mechanisms of symbiosis.</title>
        <authorList>
            <person name="Martin F."/>
            <person name="Kohler A."/>
            <person name="Murat C."/>
            <person name="Balestrini R."/>
            <person name="Coutinho P.M."/>
            <person name="Jaillon O."/>
            <person name="Montanini B."/>
            <person name="Morin E."/>
            <person name="Noel B."/>
            <person name="Percudani R."/>
            <person name="Porcel B."/>
            <person name="Rubini A."/>
            <person name="Amicucci A."/>
            <person name="Amselem J."/>
            <person name="Anthouard V."/>
            <person name="Arcioni S."/>
            <person name="Artiguenave F."/>
            <person name="Aury J.M."/>
            <person name="Ballario P."/>
            <person name="Bolchi A."/>
            <person name="Brenna A."/>
            <person name="Brun A."/>
            <person name="Buee M."/>
            <person name="Cantarel B."/>
            <person name="Chevalier G."/>
            <person name="Couloux A."/>
            <person name="Da Silva C."/>
            <person name="Denoeud F."/>
            <person name="Duplessis S."/>
            <person name="Ghignone S."/>
            <person name="Hilselberger B."/>
            <person name="Iotti M."/>
            <person name="Marcais B."/>
            <person name="Mello A."/>
            <person name="Miranda M."/>
            <person name="Pacioni G."/>
            <person name="Quesneville H."/>
            <person name="Riccioni C."/>
            <person name="Ruotolo R."/>
            <person name="Splivallo R."/>
            <person name="Stocchi V."/>
            <person name="Tisserant E."/>
            <person name="Viscomi A.R."/>
            <person name="Zambonelli A."/>
            <person name="Zampieri E."/>
            <person name="Henrissat B."/>
            <person name="Lebrun M.H."/>
            <person name="Paolocci F."/>
            <person name="Bonfante P."/>
            <person name="Ottonello S."/>
            <person name="Wincker P."/>
        </authorList>
    </citation>
    <scope>NUCLEOTIDE SEQUENCE [LARGE SCALE GENOMIC DNA]</scope>
    <source>
        <strain evidence="9 10">Mel28</strain>
    </source>
</reference>
<dbReference type="CDD" id="cd17323">
    <property type="entry name" value="MFS_Tpo1_MDR_like"/>
    <property type="match status" value="1"/>
</dbReference>
<evidence type="ECO:0000256" key="2">
    <source>
        <dbReference type="ARBA" id="ARBA00022448"/>
    </source>
</evidence>
<dbReference type="Pfam" id="PF07690">
    <property type="entry name" value="MFS_1"/>
    <property type="match status" value="1"/>
</dbReference>
<comment type="subcellular location">
    <subcellularLocation>
        <location evidence="1">Membrane</location>
        <topology evidence="1">Multi-pass membrane protein</topology>
    </subcellularLocation>
</comment>
<keyword evidence="4 7" id="KW-1133">Transmembrane helix</keyword>
<feature type="transmembrane region" description="Helical" evidence="7">
    <location>
        <begin position="500"/>
        <end position="523"/>
    </location>
</feature>
<evidence type="ECO:0000256" key="1">
    <source>
        <dbReference type="ARBA" id="ARBA00004141"/>
    </source>
</evidence>
<dbReference type="InterPro" id="IPR020846">
    <property type="entry name" value="MFS_dom"/>
</dbReference>
<dbReference type="KEGG" id="tml:GSTUM_00008131001"/>
<dbReference type="AlphaFoldDB" id="D5GHV2"/>
<evidence type="ECO:0000256" key="6">
    <source>
        <dbReference type="SAM" id="MobiDB-lite"/>
    </source>
</evidence>
<feature type="transmembrane region" description="Helical" evidence="7">
    <location>
        <begin position="535"/>
        <end position="557"/>
    </location>
</feature>
<evidence type="ECO:0000259" key="8">
    <source>
        <dbReference type="PROSITE" id="PS50850"/>
    </source>
</evidence>
<evidence type="ECO:0000313" key="9">
    <source>
        <dbReference type="EMBL" id="CAZ84095.1"/>
    </source>
</evidence>
<feature type="region of interest" description="Disordered" evidence="6">
    <location>
        <begin position="1"/>
        <end position="70"/>
    </location>
</feature>
<dbReference type="PROSITE" id="PS50850">
    <property type="entry name" value="MFS"/>
    <property type="match status" value="1"/>
</dbReference>
<feature type="compositionally biased region" description="Basic and acidic residues" evidence="6">
    <location>
        <begin position="50"/>
        <end position="70"/>
    </location>
</feature>
<sequence>MWSPSDVALDIGKAERQASRQLHRGDNSRPHSSDISSSSDGSSILSRQGTQRETDSQPTEVERERTRLSDHSNTLGRALVGFTSRGELPPFGGGREYPPPLPHRDRYLVDFAGHDDPVHGQNWPLKKKLITATVLGYTTLVSAWGSSVFSSATAEVAVFFGISGEVAILGLSFYVLGFASGPLIWAPYSELKGRRPPLLLGIFGFSIFQIAVAVAKDAQTVLICRFWGGFFASSPLAVVGAVFADIFSQETRGTAIAVFSMAVFSGPLYAPIAGGFIAESYLGWRWTEYITAIMGFFALFLCLFFLEETYPPVILVAKATELRRLTKNWGIHARQEEIEINFKELVEKNFARPLKLLFTEPIIFLLSLYTAFVYGILYIFLTAYPIVFGEIRGYGLGVSALPYLGMVVGMFLGGLLVISFQPWTNKRMRANNNVPIPEDRLVPAIIGSFLFPIGIFWLSWTGNYPGIHWAVPTLAGIPLGIGLITIFLQSINYLIDAYLMFAASAIAANTFLRSSFAAGFPLFGRQMFHNLGVNWAGSLLGFIAVVMIPIPIGFFLFGARIRKRSKWAPTEL</sequence>
<dbReference type="Gene3D" id="1.20.1250.20">
    <property type="entry name" value="MFS general substrate transporter like domains"/>
    <property type="match status" value="1"/>
</dbReference>
<evidence type="ECO:0000256" key="5">
    <source>
        <dbReference type="ARBA" id="ARBA00023136"/>
    </source>
</evidence>
<dbReference type="SUPFAM" id="SSF103473">
    <property type="entry name" value="MFS general substrate transporter"/>
    <property type="match status" value="1"/>
</dbReference>
<dbReference type="GeneID" id="9184188"/>
<feature type="compositionally biased region" description="Low complexity" evidence="6">
    <location>
        <begin position="33"/>
        <end position="46"/>
    </location>
</feature>
<organism evidence="9 10">
    <name type="scientific">Tuber melanosporum (strain Mel28)</name>
    <name type="common">Perigord black truffle</name>
    <dbReference type="NCBI Taxonomy" id="656061"/>
    <lineage>
        <taxon>Eukaryota</taxon>
        <taxon>Fungi</taxon>
        <taxon>Dikarya</taxon>
        <taxon>Ascomycota</taxon>
        <taxon>Pezizomycotina</taxon>
        <taxon>Pezizomycetes</taxon>
        <taxon>Pezizales</taxon>
        <taxon>Tuberaceae</taxon>
        <taxon>Tuber</taxon>
    </lineage>
</organism>
<feature type="transmembrane region" description="Helical" evidence="7">
    <location>
        <begin position="289"/>
        <end position="306"/>
    </location>
</feature>
<gene>
    <name evidence="9" type="ORF">GSTUM_00008131001</name>
</gene>
<evidence type="ECO:0000313" key="10">
    <source>
        <dbReference type="Proteomes" id="UP000006911"/>
    </source>
</evidence>
<feature type="transmembrane region" description="Helical" evidence="7">
    <location>
        <begin position="400"/>
        <end position="420"/>
    </location>
</feature>
<proteinExistence type="predicted"/>
<dbReference type="FunCoup" id="D5GHV2">
    <property type="interactions" value="60"/>
</dbReference>
<dbReference type="Proteomes" id="UP000006911">
    <property type="component" value="Unassembled WGS sequence"/>
</dbReference>
<dbReference type="OMA" id="AQNWPLR"/>
<keyword evidence="2" id="KW-0813">Transport</keyword>
<feature type="transmembrane region" description="Helical" evidence="7">
    <location>
        <begin position="254"/>
        <end position="277"/>
    </location>
</feature>
<dbReference type="InterPro" id="IPR011701">
    <property type="entry name" value="MFS"/>
</dbReference>
<keyword evidence="3 7" id="KW-0812">Transmembrane</keyword>
<dbReference type="HOGENOM" id="CLU_008455_11_4_1"/>
<name>D5GHV2_TUBMM</name>
<evidence type="ECO:0000256" key="7">
    <source>
        <dbReference type="SAM" id="Phobius"/>
    </source>
</evidence>
<feature type="transmembrane region" description="Helical" evidence="7">
    <location>
        <begin position="166"/>
        <end position="186"/>
    </location>
</feature>
<dbReference type="GO" id="GO:0005886">
    <property type="term" value="C:plasma membrane"/>
    <property type="evidence" value="ECO:0007669"/>
    <property type="project" value="TreeGrafter"/>
</dbReference>
<dbReference type="EMBL" id="FN430321">
    <property type="protein sequence ID" value="CAZ84095.1"/>
    <property type="molecule type" value="Genomic_DNA"/>
</dbReference>